<dbReference type="CDD" id="cd11058">
    <property type="entry name" value="CYP60B-like"/>
    <property type="match status" value="1"/>
</dbReference>
<evidence type="ECO:0000256" key="7">
    <source>
        <dbReference type="ARBA" id="ARBA00023033"/>
    </source>
</evidence>
<dbReference type="PANTHER" id="PTHR24305:SF210">
    <property type="entry name" value="CYTOCHROME P450 MONOOXYGENASE ASQL-RELATED"/>
    <property type="match status" value="1"/>
</dbReference>
<evidence type="ECO:0000256" key="9">
    <source>
        <dbReference type="PIRSR" id="PIRSR602401-1"/>
    </source>
</evidence>
<evidence type="ECO:0000256" key="11">
    <source>
        <dbReference type="SAM" id="MobiDB-lite"/>
    </source>
</evidence>
<dbReference type="EMBL" id="JAGPUO010000002">
    <property type="protein sequence ID" value="KAG5665006.1"/>
    <property type="molecule type" value="Genomic_DNA"/>
</dbReference>
<keyword evidence="8" id="KW-0539">Nucleus</keyword>
<keyword evidence="12" id="KW-0812">Transmembrane</keyword>
<evidence type="ECO:0000256" key="8">
    <source>
        <dbReference type="ARBA" id="ARBA00023242"/>
    </source>
</evidence>
<feature type="coiled-coil region" evidence="10">
    <location>
        <begin position="1229"/>
        <end position="1256"/>
    </location>
</feature>
<evidence type="ECO:0000256" key="1">
    <source>
        <dbReference type="ARBA" id="ARBA00001971"/>
    </source>
</evidence>
<reference evidence="14" key="1">
    <citation type="submission" date="2021-04" db="EMBL/GenBank/DDBJ databases">
        <title>Draft genome of Fusarium avenaceum strain F156N33, isolated from an atmospheric sample in Virginia.</title>
        <authorList>
            <person name="Yang S."/>
            <person name="Vinatzer B.A."/>
            <person name="Coleman J."/>
        </authorList>
    </citation>
    <scope>NUCLEOTIDE SEQUENCE</scope>
    <source>
        <strain evidence="14">F156N33</strain>
    </source>
</reference>
<keyword evidence="6 9" id="KW-0408">Iron</keyword>
<feature type="region of interest" description="Disordered" evidence="11">
    <location>
        <begin position="776"/>
        <end position="796"/>
    </location>
</feature>
<dbReference type="Pfam" id="PF00067">
    <property type="entry name" value="p450"/>
    <property type="match status" value="1"/>
</dbReference>
<dbReference type="PROSITE" id="PS00086">
    <property type="entry name" value="CYTOCHROME_P450"/>
    <property type="match status" value="1"/>
</dbReference>
<accession>A0A9P7KT53</accession>
<keyword evidence="5" id="KW-0560">Oxidoreductase</keyword>
<sequence length="1301" mass="146198">MCFYEVMAILATEVAAGLSPSIAAAVLLLFLPVYLIAQAIYYAFLHPLAKVPGPKLYGATQLPYLYYLNKGNWVSQLAKLHDQYGPVVRTGPEDVSFITDGAFKTIYGHKSSGGKDFPKDLRNYRQGRPVKNIISADNESHKRMRKLLSHAFSQKAIISQEELMRHYVDLFVSQLTERANQGTDVNLVAWYNFATFDIIGHLALGQSFGCLESGKYHPWVSHIFDSVRVIPITQSVIRLGLRSFIPWLVPAKFKAAYKETSQFAEHTALARLDASDTKSNDFMSYILRYNDERGMSRAEIIENSSLLITAGSETTATLLSGATYLLLTNREKYDKLTQEIRSAFNSEDEITITRCDQLKYLVAVLQESLRMYPPVSPGFSRFTPTEGEFVEGYWMPGNTAVCVPHWPAFTSSFNFKNPKEFHPERWLGDPAYESDSKSVVHPFSAGSRDCIGKNLAYAEMRLLMTRLLWKFDLELLPESKDWIDQKVFLFWDKKALQVKLTEAKRSVAILNDLHSCNMVLPSEESSELAELTLNPEITETLLPDALISEEAGPRILQEINTRSPADFGCDTHNMPLMSPSMLADLPLAEIDFDLSIQDVGFEVDWSQSNTLDNISQLDLDVQQEETNVNGTWPLDAFDPNHELSLQPFETMPQSGSIETSSLDTFLSDMWPIEGPIGDQALGDCIEMGASSSAETGQVEWLNTSLNEFWSPSVDWSTEFNNPDQNISIGEITADSTHLSNDALWSSDLLNLFDASSHASANLGALPIGTLGPVRPVTLPPLRRGGTKGPLSAEERQARKQMRRRGVCIRCRRLKKKCNGGPPCESCLHLSKATLYISPCAVANFFDIVKLQPYFLGSAAQQKALESLDKATVAKAGLLVRLLPQSGADEKIQAQMIPPYKIHALVNWFAAADILEFMVEIAAINDAPMFNHLFKVVDVLPQPSSWHQHPILLPVLPQYKGKIKDLDLHLLFCVLPEFEFISWNNPMSSVSNGEAMDTGCKTLHILTWITQRRLEQMLFQQLQGNLNKLNRLSSSQLLFTATLILRLMTFGNQLHDLKPKDERTEQTPAVHLSQRHSIRQSLFCYLKIVIDRLPAWSDFWKQQTEHIVPITPEILRLSLSDLEVYDKRILTMSSCMKQSVEWHENFGDIFGENLEEAEGTTEIKDSHLASSFSSLVDGSFANGTIKAIIPRMDLFYLSRIRKRLESIENAIEKGIRSSHLYIMPHIKKLLIQAEEEAEAFLKSLKEVEQRLESFSRADADTTTEFDLIGSINIPFLPVEVVDQCSGFLDEFLDSAEAGTPPD</sequence>
<gene>
    <name evidence="14" type="ORF">KAF25_008740</name>
</gene>
<dbReference type="GO" id="GO:0004497">
    <property type="term" value="F:monooxygenase activity"/>
    <property type="evidence" value="ECO:0007669"/>
    <property type="project" value="UniProtKB-KW"/>
</dbReference>
<evidence type="ECO:0000256" key="3">
    <source>
        <dbReference type="ARBA" id="ARBA00022617"/>
    </source>
</evidence>
<organism evidence="14 15">
    <name type="scientific">Fusarium avenaceum</name>
    <dbReference type="NCBI Taxonomy" id="40199"/>
    <lineage>
        <taxon>Eukaryota</taxon>
        <taxon>Fungi</taxon>
        <taxon>Dikarya</taxon>
        <taxon>Ascomycota</taxon>
        <taxon>Pezizomycotina</taxon>
        <taxon>Sordariomycetes</taxon>
        <taxon>Hypocreomycetidae</taxon>
        <taxon>Hypocreales</taxon>
        <taxon>Nectriaceae</taxon>
        <taxon>Fusarium</taxon>
        <taxon>Fusarium tricinctum species complex</taxon>
    </lineage>
</organism>
<keyword evidence="3 9" id="KW-0349">Heme</keyword>
<proteinExistence type="inferred from homology"/>
<evidence type="ECO:0000313" key="14">
    <source>
        <dbReference type="EMBL" id="KAG5665006.1"/>
    </source>
</evidence>
<evidence type="ECO:0000256" key="12">
    <source>
        <dbReference type="SAM" id="Phobius"/>
    </source>
</evidence>
<dbReference type="SUPFAM" id="SSF57701">
    <property type="entry name" value="Zn2/Cys6 DNA-binding domain"/>
    <property type="match status" value="1"/>
</dbReference>
<dbReference type="GO" id="GO:0000981">
    <property type="term" value="F:DNA-binding transcription factor activity, RNA polymerase II-specific"/>
    <property type="evidence" value="ECO:0007669"/>
    <property type="project" value="InterPro"/>
</dbReference>
<comment type="caution">
    <text evidence="14">The sequence shown here is derived from an EMBL/GenBank/DDBJ whole genome shotgun (WGS) entry which is preliminary data.</text>
</comment>
<evidence type="ECO:0000256" key="5">
    <source>
        <dbReference type="ARBA" id="ARBA00023002"/>
    </source>
</evidence>
<protein>
    <recommendedName>
        <fullName evidence="13">Zn(2)-C6 fungal-type domain-containing protein</fullName>
    </recommendedName>
</protein>
<name>A0A9P7KT53_9HYPO</name>
<dbReference type="CDD" id="cd00067">
    <property type="entry name" value="GAL4"/>
    <property type="match status" value="1"/>
</dbReference>
<dbReference type="InterPro" id="IPR001128">
    <property type="entry name" value="Cyt_P450"/>
</dbReference>
<feature type="binding site" description="axial binding residue" evidence="9">
    <location>
        <position position="450"/>
    </location>
    <ligand>
        <name>heme</name>
        <dbReference type="ChEBI" id="CHEBI:30413"/>
    </ligand>
    <ligandPart>
        <name>Fe</name>
        <dbReference type="ChEBI" id="CHEBI:18248"/>
    </ligandPart>
</feature>
<evidence type="ECO:0000256" key="2">
    <source>
        <dbReference type="ARBA" id="ARBA00010617"/>
    </source>
</evidence>
<dbReference type="InterPro" id="IPR001138">
    <property type="entry name" value="Zn2Cys6_DnaBD"/>
</dbReference>
<dbReference type="InterPro" id="IPR017972">
    <property type="entry name" value="Cyt_P450_CS"/>
</dbReference>
<dbReference type="InterPro" id="IPR036864">
    <property type="entry name" value="Zn2-C6_fun-type_DNA-bd_sf"/>
</dbReference>
<evidence type="ECO:0000313" key="15">
    <source>
        <dbReference type="Proteomes" id="UP000782241"/>
    </source>
</evidence>
<keyword evidence="12" id="KW-1133">Transmembrane helix</keyword>
<evidence type="ECO:0000259" key="13">
    <source>
        <dbReference type="Pfam" id="PF00172"/>
    </source>
</evidence>
<dbReference type="FunFam" id="1.10.630.10:FF:000047">
    <property type="entry name" value="Cytochrome P450 monooxygenase"/>
    <property type="match status" value="1"/>
</dbReference>
<dbReference type="GO" id="GO:0016705">
    <property type="term" value="F:oxidoreductase activity, acting on paired donors, with incorporation or reduction of molecular oxygen"/>
    <property type="evidence" value="ECO:0007669"/>
    <property type="project" value="InterPro"/>
</dbReference>
<keyword evidence="4 9" id="KW-0479">Metal-binding</keyword>
<comment type="cofactor">
    <cofactor evidence="1 9">
        <name>heme</name>
        <dbReference type="ChEBI" id="CHEBI:30413"/>
    </cofactor>
</comment>
<feature type="domain" description="Zn(2)-C6 fungal-type" evidence="13">
    <location>
        <begin position="806"/>
        <end position="830"/>
    </location>
</feature>
<dbReference type="GO" id="GO:0008270">
    <property type="term" value="F:zinc ion binding"/>
    <property type="evidence" value="ECO:0007669"/>
    <property type="project" value="InterPro"/>
</dbReference>
<dbReference type="PRINTS" id="PR00463">
    <property type="entry name" value="EP450I"/>
</dbReference>
<dbReference type="InterPro" id="IPR050121">
    <property type="entry name" value="Cytochrome_P450_monoxygenase"/>
</dbReference>
<dbReference type="SUPFAM" id="SSF48264">
    <property type="entry name" value="Cytochrome P450"/>
    <property type="match status" value="1"/>
</dbReference>
<dbReference type="Gene3D" id="1.10.630.10">
    <property type="entry name" value="Cytochrome P450"/>
    <property type="match status" value="1"/>
</dbReference>
<dbReference type="InterPro" id="IPR036396">
    <property type="entry name" value="Cyt_P450_sf"/>
</dbReference>
<dbReference type="Proteomes" id="UP000782241">
    <property type="component" value="Unassembled WGS sequence"/>
</dbReference>
<dbReference type="PANTHER" id="PTHR24305">
    <property type="entry name" value="CYTOCHROME P450"/>
    <property type="match status" value="1"/>
</dbReference>
<keyword evidence="10" id="KW-0175">Coiled coil</keyword>
<dbReference type="GO" id="GO:0020037">
    <property type="term" value="F:heme binding"/>
    <property type="evidence" value="ECO:0007669"/>
    <property type="project" value="InterPro"/>
</dbReference>
<dbReference type="GO" id="GO:0005506">
    <property type="term" value="F:iron ion binding"/>
    <property type="evidence" value="ECO:0007669"/>
    <property type="project" value="InterPro"/>
</dbReference>
<evidence type="ECO:0000256" key="4">
    <source>
        <dbReference type="ARBA" id="ARBA00022723"/>
    </source>
</evidence>
<comment type="similarity">
    <text evidence="2">Belongs to the cytochrome P450 family.</text>
</comment>
<evidence type="ECO:0000256" key="10">
    <source>
        <dbReference type="SAM" id="Coils"/>
    </source>
</evidence>
<dbReference type="Pfam" id="PF00172">
    <property type="entry name" value="Zn_clus"/>
    <property type="match status" value="1"/>
</dbReference>
<keyword evidence="7" id="KW-0503">Monooxygenase</keyword>
<dbReference type="GO" id="GO:0009403">
    <property type="term" value="P:toxin biosynthetic process"/>
    <property type="evidence" value="ECO:0007669"/>
    <property type="project" value="UniProtKB-ARBA"/>
</dbReference>
<evidence type="ECO:0000256" key="6">
    <source>
        <dbReference type="ARBA" id="ARBA00023004"/>
    </source>
</evidence>
<dbReference type="InterPro" id="IPR002401">
    <property type="entry name" value="Cyt_P450_E_grp-I"/>
</dbReference>
<dbReference type="PRINTS" id="PR00385">
    <property type="entry name" value="P450"/>
</dbReference>
<feature type="transmembrane region" description="Helical" evidence="12">
    <location>
        <begin position="21"/>
        <end position="44"/>
    </location>
</feature>
<keyword evidence="15" id="KW-1185">Reference proteome</keyword>
<keyword evidence="12" id="KW-0472">Membrane</keyword>